<reference evidence="8" key="1">
    <citation type="journal article" date="2013" name="Nature">
        <title>Pan genome of the phytoplankton Emiliania underpins its global distribution.</title>
        <authorList>
            <person name="Read B.A."/>
            <person name="Kegel J."/>
            <person name="Klute M.J."/>
            <person name="Kuo A."/>
            <person name="Lefebvre S.C."/>
            <person name="Maumus F."/>
            <person name="Mayer C."/>
            <person name="Miller J."/>
            <person name="Monier A."/>
            <person name="Salamov A."/>
            <person name="Young J."/>
            <person name="Aguilar M."/>
            <person name="Claverie J.M."/>
            <person name="Frickenhaus S."/>
            <person name="Gonzalez K."/>
            <person name="Herman E.K."/>
            <person name="Lin Y.C."/>
            <person name="Napier J."/>
            <person name="Ogata H."/>
            <person name="Sarno A.F."/>
            <person name="Shmutz J."/>
            <person name="Schroeder D."/>
            <person name="de Vargas C."/>
            <person name="Verret F."/>
            <person name="von Dassow P."/>
            <person name="Valentin K."/>
            <person name="Van de Peer Y."/>
            <person name="Wheeler G."/>
            <person name="Dacks J.B."/>
            <person name="Delwiche C.F."/>
            <person name="Dyhrman S.T."/>
            <person name="Glockner G."/>
            <person name="John U."/>
            <person name="Richards T."/>
            <person name="Worden A.Z."/>
            <person name="Zhang X."/>
            <person name="Grigoriev I.V."/>
            <person name="Allen A.E."/>
            <person name="Bidle K."/>
            <person name="Borodovsky M."/>
            <person name="Bowler C."/>
            <person name="Brownlee C."/>
            <person name="Cock J.M."/>
            <person name="Elias M."/>
            <person name="Gladyshev V.N."/>
            <person name="Groth M."/>
            <person name="Guda C."/>
            <person name="Hadaegh A."/>
            <person name="Iglesias-Rodriguez M.D."/>
            <person name="Jenkins J."/>
            <person name="Jones B.M."/>
            <person name="Lawson T."/>
            <person name="Leese F."/>
            <person name="Lindquist E."/>
            <person name="Lobanov A."/>
            <person name="Lomsadze A."/>
            <person name="Malik S.B."/>
            <person name="Marsh M.E."/>
            <person name="Mackinder L."/>
            <person name="Mock T."/>
            <person name="Mueller-Roeber B."/>
            <person name="Pagarete A."/>
            <person name="Parker M."/>
            <person name="Probert I."/>
            <person name="Quesneville H."/>
            <person name="Raines C."/>
            <person name="Rensing S.A."/>
            <person name="Riano-Pachon D.M."/>
            <person name="Richier S."/>
            <person name="Rokitta S."/>
            <person name="Shiraiwa Y."/>
            <person name="Soanes D.M."/>
            <person name="van der Giezen M."/>
            <person name="Wahlund T.M."/>
            <person name="Williams B."/>
            <person name="Wilson W."/>
            <person name="Wolfe G."/>
            <person name="Wurch L.L."/>
        </authorList>
    </citation>
    <scope>NUCLEOTIDE SEQUENCE</scope>
</reference>
<proteinExistence type="predicted"/>
<dbReference type="Proteomes" id="UP000013827">
    <property type="component" value="Unassembled WGS sequence"/>
</dbReference>
<dbReference type="GeneID" id="17262004"/>
<dbReference type="RefSeq" id="XP_005777109.1">
    <property type="nucleotide sequence ID" value="XM_005777052.1"/>
</dbReference>
<evidence type="ECO:0000256" key="4">
    <source>
        <dbReference type="ARBA" id="ARBA00023136"/>
    </source>
</evidence>
<feature type="transmembrane region" description="Helical" evidence="5">
    <location>
        <begin position="41"/>
        <end position="63"/>
    </location>
</feature>
<dbReference type="InterPro" id="IPR006634">
    <property type="entry name" value="TLC-dom"/>
</dbReference>
<dbReference type="GO" id="GO:0016020">
    <property type="term" value="C:membrane"/>
    <property type="evidence" value="ECO:0007669"/>
    <property type="project" value="UniProtKB-SubCell"/>
</dbReference>
<keyword evidence="8" id="KW-1185">Reference proteome</keyword>
<dbReference type="HOGENOM" id="CLU_1520581_0_0_1"/>
<dbReference type="GeneID" id="17270227"/>
<keyword evidence="2 5" id="KW-0812">Transmembrane</keyword>
<feature type="transmembrane region" description="Helical" evidence="5">
    <location>
        <begin position="123"/>
        <end position="146"/>
    </location>
</feature>
<dbReference type="PaxDb" id="2903-EOD15857"/>
<evidence type="ECO:0000313" key="7">
    <source>
        <dbReference type="EnsemblProtists" id="EOD15857"/>
    </source>
</evidence>
<dbReference type="AlphaFoldDB" id="A0A0D3IX72"/>
<keyword evidence="3 5" id="KW-1133">Transmembrane helix</keyword>
<sequence>MQLFWDLPVTLHAEMYDAVNLAHHVGMAISAALSLSPYVQYWVPFFGGLIEASSIPLVLADVFHPKRYQDFAEATAGRSKANFLLRVTFLLAYLLVRCVWFPATVAFGVGPDLLSELRGAEDAAAALSPALALLLILPLTFLQLHWGRLLVRQAMKALAPPPDDKPAYDQLDDQHVL</sequence>
<reference evidence="7" key="2">
    <citation type="submission" date="2024-10" db="UniProtKB">
        <authorList>
            <consortium name="EnsemblProtists"/>
        </authorList>
    </citation>
    <scope>IDENTIFICATION</scope>
</reference>
<dbReference type="KEGG" id="ehx:EMIHUDRAFT_425048"/>
<accession>A0A0D3IX72</accession>
<organism evidence="7 8">
    <name type="scientific">Emiliania huxleyi (strain CCMP1516)</name>
    <dbReference type="NCBI Taxonomy" id="280463"/>
    <lineage>
        <taxon>Eukaryota</taxon>
        <taxon>Haptista</taxon>
        <taxon>Haptophyta</taxon>
        <taxon>Prymnesiophyceae</taxon>
        <taxon>Isochrysidales</taxon>
        <taxon>Noelaerhabdaceae</taxon>
        <taxon>Emiliania</taxon>
    </lineage>
</organism>
<dbReference type="KEGG" id="ehx:EMIHUDRAFT_421470"/>
<dbReference type="EnsemblProtists" id="EOD24680">
    <property type="protein sequence ID" value="EOD24680"/>
    <property type="gene ID" value="EMIHUDRAFT_421470"/>
</dbReference>
<dbReference type="RefSeq" id="XP_005768286.1">
    <property type="nucleotide sequence ID" value="XM_005768229.1"/>
</dbReference>
<dbReference type="Pfam" id="PF03798">
    <property type="entry name" value="TRAM_LAG1_CLN8"/>
    <property type="match status" value="1"/>
</dbReference>
<dbReference type="EnsemblProtists" id="EOD15857">
    <property type="protein sequence ID" value="EOD15857"/>
    <property type="gene ID" value="EMIHUDRAFT_425048"/>
</dbReference>
<feature type="transmembrane region" description="Helical" evidence="5">
    <location>
        <begin position="83"/>
        <end position="103"/>
    </location>
</feature>
<keyword evidence="4 5" id="KW-0472">Membrane</keyword>
<evidence type="ECO:0000313" key="8">
    <source>
        <dbReference type="Proteomes" id="UP000013827"/>
    </source>
</evidence>
<comment type="subcellular location">
    <subcellularLocation>
        <location evidence="1">Membrane</location>
        <topology evidence="1">Multi-pass membrane protein</topology>
    </subcellularLocation>
</comment>
<evidence type="ECO:0000256" key="2">
    <source>
        <dbReference type="ARBA" id="ARBA00022692"/>
    </source>
</evidence>
<evidence type="ECO:0000256" key="5">
    <source>
        <dbReference type="SAM" id="Phobius"/>
    </source>
</evidence>
<evidence type="ECO:0000256" key="1">
    <source>
        <dbReference type="ARBA" id="ARBA00004141"/>
    </source>
</evidence>
<protein>
    <recommendedName>
        <fullName evidence="6">TLC domain-containing protein</fullName>
    </recommendedName>
</protein>
<evidence type="ECO:0000259" key="6">
    <source>
        <dbReference type="Pfam" id="PF03798"/>
    </source>
</evidence>
<evidence type="ECO:0000256" key="3">
    <source>
        <dbReference type="ARBA" id="ARBA00022989"/>
    </source>
</evidence>
<feature type="domain" description="TLC" evidence="6">
    <location>
        <begin position="4"/>
        <end position="152"/>
    </location>
</feature>
<name>A0A0D3IX72_EMIH1</name>